<dbReference type="GO" id="GO:0005524">
    <property type="term" value="F:ATP binding"/>
    <property type="evidence" value="ECO:0007669"/>
    <property type="project" value="UniProtKB-KW"/>
</dbReference>
<keyword evidence="4 7" id="KW-0067">ATP-binding</keyword>
<feature type="region of interest" description="Disordered" evidence="5">
    <location>
        <begin position="1"/>
        <end position="20"/>
    </location>
</feature>
<dbReference type="Pfam" id="PF00005">
    <property type="entry name" value="ABC_tran"/>
    <property type="match status" value="1"/>
</dbReference>
<dbReference type="InterPro" id="IPR003593">
    <property type="entry name" value="AAA+_ATPase"/>
</dbReference>
<dbReference type="PANTHER" id="PTHR43790:SF9">
    <property type="entry name" value="GALACTOFURANOSE TRANSPORTER ATP-BINDING PROTEIN YTFR"/>
    <property type="match status" value="1"/>
</dbReference>
<dbReference type="SUPFAM" id="SSF52540">
    <property type="entry name" value="P-loop containing nucleoside triphosphate hydrolases"/>
    <property type="match status" value="1"/>
</dbReference>
<dbReference type="AlphaFoldDB" id="A0A849AXA5"/>
<feature type="compositionally biased region" description="Low complexity" evidence="5">
    <location>
        <begin position="212"/>
        <end position="221"/>
    </location>
</feature>
<evidence type="ECO:0000256" key="4">
    <source>
        <dbReference type="ARBA" id="ARBA00022840"/>
    </source>
</evidence>
<dbReference type="InterPro" id="IPR003439">
    <property type="entry name" value="ABC_transporter-like_ATP-bd"/>
</dbReference>
<evidence type="ECO:0000259" key="6">
    <source>
        <dbReference type="PROSITE" id="PS50893"/>
    </source>
</evidence>
<evidence type="ECO:0000313" key="7">
    <source>
        <dbReference type="EMBL" id="NNG79254.1"/>
    </source>
</evidence>
<dbReference type="InterPro" id="IPR050107">
    <property type="entry name" value="ABC_carbohydrate_import_ATPase"/>
</dbReference>
<accession>A0A849AXA5</accession>
<sequence length="238" mass="25987">MPSPDCTHDPCSSPRHPTRIHCAQRDPSERARTAQAYGSTVALDSVGFDITRGEIVCLIGRNGAGKTTLLDLLAGLKPPTSGEMHLAGEIYRPADRAEARAAGVGIVTQRLSIDPRLTVAEALVRETYRASLTTERQLEFARQALADYGSDLDQLERLGDLERADITVVELLRLAYAETQLILLDEITATFNDHEIPCSTRWRTSWLPKDGPSSASPTASTRSRRWPTVCSSSGRADS</sequence>
<dbReference type="EMBL" id="JABEMC010000004">
    <property type="protein sequence ID" value="NNG79254.1"/>
    <property type="molecule type" value="Genomic_DNA"/>
</dbReference>
<dbReference type="RefSeq" id="WP_170274214.1">
    <property type="nucleotide sequence ID" value="NZ_BAAAKH010000009.1"/>
</dbReference>
<evidence type="ECO:0000256" key="2">
    <source>
        <dbReference type="ARBA" id="ARBA00022737"/>
    </source>
</evidence>
<reference evidence="7 8" key="1">
    <citation type="submission" date="2020-05" db="EMBL/GenBank/DDBJ databases">
        <title>MicrobeNet Type strains.</title>
        <authorList>
            <person name="Nicholson A.C."/>
        </authorList>
    </citation>
    <scope>NUCLEOTIDE SEQUENCE [LARGE SCALE GENOMIC DNA]</scope>
    <source>
        <strain evidence="7 8">CCUG 46604</strain>
    </source>
</reference>
<feature type="region of interest" description="Disordered" evidence="5">
    <location>
        <begin position="207"/>
        <end position="238"/>
    </location>
</feature>
<keyword evidence="1" id="KW-0813">Transport</keyword>
<evidence type="ECO:0000313" key="8">
    <source>
        <dbReference type="Proteomes" id="UP000549517"/>
    </source>
</evidence>
<keyword evidence="2" id="KW-0677">Repeat</keyword>
<comment type="caution">
    <text evidence="7">The sequence shown here is derived from an EMBL/GenBank/DDBJ whole genome shotgun (WGS) entry which is preliminary data.</text>
</comment>
<dbReference type="PROSITE" id="PS50893">
    <property type="entry name" value="ABC_TRANSPORTER_2"/>
    <property type="match status" value="1"/>
</dbReference>
<keyword evidence="3" id="KW-0547">Nucleotide-binding</keyword>
<protein>
    <submittedName>
        <fullName evidence="7">Sugar ABC transporter ATP-binding protein</fullName>
    </submittedName>
</protein>
<feature type="compositionally biased region" description="Polar residues" evidence="5">
    <location>
        <begin position="229"/>
        <end position="238"/>
    </location>
</feature>
<dbReference type="InterPro" id="IPR027417">
    <property type="entry name" value="P-loop_NTPase"/>
</dbReference>
<organism evidence="7 8">
    <name type="scientific">Brevibacterium luteolum</name>
    <dbReference type="NCBI Taxonomy" id="199591"/>
    <lineage>
        <taxon>Bacteria</taxon>
        <taxon>Bacillati</taxon>
        <taxon>Actinomycetota</taxon>
        <taxon>Actinomycetes</taxon>
        <taxon>Micrococcales</taxon>
        <taxon>Brevibacteriaceae</taxon>
        <taxon>Brevibacterium</taxon>
    </lineage>
</organism>
<feature type="domain" description="ABC transporter" evidence="6">
    <location>
        <begin position="23"/>
        <end position="235"/>
    </location>
</feature>
<dbReference type="GO" id="GO:0016887">
    <property type="term" value="F:ATP hydrolysis activity"/>
    <property type="evidence" value="ECO:0007669"/>
    <property type="project" value="InterPro"/>
</dbReference>
<evidence type="ECO:0000256" key="5">
    <source>
        <dbReference type="SAM" id="MobiDB-lite"/>
    </source>
</evidence>
<dbReference type="Gene3D" id="3.40.50.300">
    <property type="entry name" value="P-loop containing nucleotide triphosphate hydrolases"/>
    <property type="match status" value="1"/>
</dbReference>
<proteinExistence type="predicted"/>
<gene>
    <name evidence="7" type="ORF">HLA91_07680</name>
</gene>
<evidence type="ECO:0000256" key="1">
    <source>
        <dbReference type="ARBA" id="ARBA00022448"/>
    </source>
</evidence>
<dbReference type="SMART" id="SM00382">
    <property type="entry name" value="AAA"/>
    <property type="match status" value="1"/>
</dbReference>
<evidence type="ECO:0000256" key="3">
    <source>
        <dbReference type="ARBA" id="ARBA00022741"/>
    </source>
</evidence>
<dbReference type="PANTHER" id="PTHR43790">
    <property type="entry name" value="CARBOHYDRATE TRANSPORT ATP-BINDING PROTEIN MG119-RELATED"/>
    <property type="match status" value="1"/>
</dbReference>
<name>A0A849AXA5_9MICO</name>
<dbReference type="Proteomes" id="UP000549517">
    <property type="component" value="Unassembled WGS sequence"/>
</dbReference>